<evidence type="ECO:0000259" key="3">
    <source>
        <dbReference type="Pfam" id="PF11774"/>
    </source>
</evidence>
<name>A0ABV6RA63_9MICO</name>
<dbReference type="InterPro" id="IPR036625">
    <property type="entry name" value="E3-bd_dom_sf"/>
</dbReference>
<organism evidence="5 6">
    <name type="scientific">Brachybacterium hainanense</name>
    <dbReference type="NCBI Taxonomy" id="1541174"/>
    <lineage>
        <taxon>Bacteria</taxon>
        <taxon>Bacillati</taxon>
        <taxon>Actinomycetota</taxon>
        <taxon>Actinomycetes</taxon>
        <taxon>Micrococcales</taxon>
        <taxon>Dermabacteraceae</taxon>
        <taxon>Brachybacterium</taxon>
    </lineage>
</organism>
<reference evidence="5 6" key="1">
    <citation type="submission" date="2024-09" db="EMBL/GenBank/DDBJ databases">
        <authorList>
            <person name="Sun Q."/>
            <person name="Mori K."/>
        </authorList>
    </citation>
    <scope>NUCLEOTIDE SEQUENCE [LARGE SCALE GENOMIC DNA]</scope>
    <source>
        <strain evidence="5 6">CICC 10874</strain>
    </source>
</reference>
<dbReference type="Pfam" id="PF11774">
    <property type="entry name" value="Lsr2"/>
    <property type="match status" value="1"/>
</dbReference>
<comment type="caution">
    <text evidence="5">The sequence shown here is derived from an EMBL/GenBank/DDBJ whole genome shotgun (WGS) entry which is preliminary data.</text>
</comment>
<dbReference type="InterPro" id="IPR042261">
    <property type="entry name" value="Lsr2-like_dimerization"/>
</dbReference>
<feature type="domain" description="Lsr2 DNA-binding" evidence="4">
    <location>
        <begin position="81"/>
        <end position="116"/>
    </location>
</feature>
<evidence type="ECO:0000259" key="4">
    <source>
        <dbReference type="Pfam" id="PF23359"/>
    </source>
</evidence>
<accession>A0ABV6RA63</accession>
<evidence type="ECO:0000256" key="1">
    <source>
        <dbReference type="ARBA" id="ARBA00023125"/>
    </source>
</evidence>
<protein>
    <submittedName>
        <fullName evidence="5">Lsr2 family protein</fullName>
    </submittedName>
</protein>
<dbReference type="InterPro" id="IPR024412">
    <property type="entry name" value="Lsr2_dim_dom"/>
</dbReference>
<dbReference type="Pfam" id="PF23359">
    <property type="entry name" value="Lsr2_DNA-bd"/>
    <property type="match status" value="1"/>
</dbReference>
<sequence length="117" mass="13030">MARRTTVELVDDLDGTPATETVMFSLDGVGYEIDLSASNAAAMRAGMASWLSGARRVPARALRERGEEPAPTDPSRRGRRDPEQLRAIRRWARSHGYEVGDRGRIPQTVEDAYHRAH</sequence>
<keyword evidence="6" id="KW-1185">Reference proteome</keyword>
<gene>
    <name evidence="5" type="ORF">ACFFF6_07890</name>
</gene>
<dbReference type="Gene3D" id="4.10.320.10">
    <property type="entry name" value="E3-binding domain"/>
    <property type="match status" value="1"/>
</dbReference>
<feature type="region of interest" description="Disordered" evidence="2">
    <location>
        <begin position="57"/>
        <end position="85"/>
    </location>
</feature>
<feature type="domain" description="Lsr2 dimerization" evidence="3">
    <location>
        <begin position="1"/>
        <end position="57"/>
    </location>
</feature>
<evidence type="ECO:0000313" key="6">
    <source>
        <dbReference type="Proteomes" id="UP001589793"/>
    </source>
</evidence>
<keyword evidence="1" id="KW-0238">DNA-binding</keyword>
<dbReference type="EMBL" id="JBHLSV010000007">
    <property type="protein sequence ID" value="MFC0673874.1"/>
    <property type="molecule type" value="Genomic_DNA"/>
</dbReference>
<dbReference type="Gene3D" id="3.30.60.230">
    <property type="entry name" value="Lsr2, dimerization domain"/>
    <property type="match status" value="1"/>
</dbReference>
<evidence type="ECO:0000313" key="5">
    <source>
        <dbReference type="EMBL" id="MFC0673874.1"/>
    </source>
</evidence>
<feature type="compositionally biased region" description="Basic and acidic residues" evidence="2">
    <location>
        <begin position="61"/>
        <end position="85"/>
    </location>
</feature>
<evidence type="ECO:0000256" key="2">
    <source>
        <dbReference type="SAM" id="MobiDB-lite"/>
    </source>
</evidence>
<dbReference type="Proteomes" id="UP001589793">
    <property type="component" value="Unassembled WGS sequence"/>
</dbReference>
<proteinExistence type="predicted"/>
<dbReference type="RefSeq" id="WP_376979794.1">
    <property type="nucleotide sequence ID" value="NZ_JBHLSV010000007.1"/>
</dbReference>
<dbReference type="InterPro" id="IPR055370">
    <property type="entry name" value="Lsr2_DNA-bd"/>
</dbReference>